<dbReference type="EMBL" id="MAXA01000279">
    <property type="protein sequence ID" value="OHV19675.1"/>
    <property type="molecule type" value="Genomic_DNA"/>
</dbReference>
<feature type="transmembrane region" description="Helical" evidence="7">
    <location>
        <begin position="58"/>
        <end position="77"/>
    </location>
</feature>
<evidence type="ECO:0000256" key="3">
    <source>
        <dbReference type="ARBA" id="ARBA00022475"/>
    </source>
</evidence>
<keyword evidence="6 7" id="KW-0472">Membrane</keyword>
<dbReference type="AlphaFoldDB" id="A0A1S1PFF1"/>
<dbReference type="OrthoDB" id="5197368at2"/>
<comment type="subcellular location">
    <subcellularLocation>
        <location evidence="1">Cell membrane</location>
        <topology evidence="1">Multi-pass membrane protein</topology>
    </subcellularLocation>
</comment>
<accession>A0A1S1PFF1</accession>
<evidence type="ECO:0000256" key="1">
    <source>
        <dbReference type="ARBA" id="ARBA00004651"/>
    </source>
</evidence>
<organism evidence="8 9">
    <name type="scientific">Parafrankia soli</name>
    <dbReference type="NCBI Taxonomy" id="2599596"/>
    <lineage>
        <taxon>Bacteria</taxon>
        <taxon>Bacillati</taxon>
        <taxon>Actinomycetota</taxon>
        <taxon>Actinomycetes</taxon>
        <taxon>Frankiales</taxon>
        <taxon>Frankiaceae</taxon>
        <taxon>Parafrankia</taxon>
    </lineage>
</organism>
<evidence type="ECO:0000256" key="7">
    <source>
        <dbReference type="SAM" id="Phobius"/>
    </source>
</evidence>
<evidence type="ECO:0000256" key="6">
    <source>
        <dbReference type="ARBA" id="ARBA00023136"/>
    </source>
</evidence>
<keyword evidence="4 7" id="KW-0812">Transmembrane</keyword>
<comment type="similarity">
    <text evidence="2">Belongs to the UPF0410 family.</text>
</comment>
<name>A0A1S1PFF1_9ACTN</name>
<keyword evidence="3" id="KW-1003">Cell membrane</keyword>
<dbReference type="GO" id="GO:0005886">
    <property type="term" value="C:plasma membrane"/>
    <property type="evidence" value="ECO:0007669"/>
    <property type="project" value="UniProtKB-SubCell"/>
</dbReference>
<evidence type="ECO:0000256" key="2">
    <source>
        <dbReference type="ARBA" id="ARBA00011006"/>
    </source>
</evidence>
<protein>
    <submittedName>
        <fullName evidence="8">Transglycosylase</fullName>
    </submittedName>
</protein>
<dbReference type="PANTHER" id="PTHR33884:SF3">
    <property type="entry name" value="UPF0410 PROTEIN YMGE"/>
    <property type="match status" value="1"/>
</dbReference>
<evidence type="ECO:0000256" key="5">
    <source>
        <dbReference type="ARBA" id="ARBA00022989"/>
    </source>
</evidence>
<keyword evidence="9" id="KW-1185">Reference proteome</keyword>
<keyword evidence="5 7" id="KW-1133">Transmembrane helix</keyword>
<evidence type="ECO:0000256" key="4">
    <source>
        <dbReference type="ARBA" id="ARBA00022692"/>
    </source>
</evidence>
<comment type="caution">
    <text evidence="8">The sequence shown here is derived from an EMBL/GenBank/DDBJ whole genome shotgun (WGS) entry which is preliminary data.</text>
</comment>
<dbReference type="InterPro" id="IPR007341">
    <property type="entry name" value="Transgly_assoc"/>
</dbReference>
<dbReference type="PANTHER" id="PTHR33884">
    <property type="entry name" value="UPF0410 PROTEIN YMGE"/>
    <property type="match status" value="1"/>
</dbReference>
<feature type="transmembrane region" description="Helical" evidence="7">
    <location>
        <begin position="27"/>
        <end position="46"/>
    </location>
</feature>
<dbReference type="Pfam" id="PF04226">
    <property type="entry name" value="Transgly_assoc"/>
    <property type="match status" value="1"/>
</dbReference>
<proteinExistence type="inferred from homology"/>
<evidence type="ECO:0000313" key="9">
    <source>
        <dbReference type="Proteomes" id="UP000179769"/>
    </source>
</evidence>
<dbReference type="Proteomes" id="UP000179769">
    <property type="component" value="Unassembled WGS sequence"/>
</dbReference>
<gene>
    <name evidence="8" type="ORF">BBK14_08950</name>
</gene>
<sequence>MVLLGLIAGAVARLVLPGPDPIGILGTIAVGIVGSFVGGFLGYVLFNKDIGEGALQPSGIIGSIIGAIIVLALWRAFNGRGLSRTSHSRRYARR</sequence>
<reference evidence="9" key="1">
    <citation type="submission" date="2016-07" db="EMBL/GenBank/DDBJ databases">
        <title>Frankia sp. NRRL B-16219 Genome sequencing.</title>
        <authorList>
            <person name="Ghodhbane-Gtari F."/>
            <person name="Swanson E."/>
            <person name="Gueddou A."/>
            <person name="Louati M."/>
            <person name="Nouioui I."/>
            <person name="Hezbri K."/>
            <person name="Abebe-Akele F."/>
            <person name="Simpson S."/>
            <person name="Morris K."/>
            <person name="Thomas K."/>
            <person name="Gtari M."/>
            <person name="Tisa L.S."/>
        </authorList>
    </citation>
    <scope>NUCLEOTIDE SEQUENCE [LARGE SCALE GENOMIC DNA]</scope>
    <source>
        <strain evidence="9">NRRL B-16219</strain>
    </source>
</reference>
<evidence type="ECO:0000313" key="8">
    <source>
        <dbReference type="EMBL" id="OHV19675.1"/>
    </source>
</evidence>